<keyword evidence="3" id="KW-1185">Reference proteome</keyword>
<keyword evidence="1" id="KW-1133">Transmembrane helix</keyword>
<keyword evidence="1" id="KW-0472">Membrane</keyword>
<accession>A0ABV9QYR4</accession>
<comment type="caution">
    <text evidence="2">The sequence shown here is derived from an EMBL/GenBank/DDBJ whole genome shotgun (WGS) entry which is preliminary data.</text>
</comment>
<dbReference type="Proteomes" id="UP001595886">
    <property type="component" value="Unassembled WGS sequence"/>
</dbReference>
<protein>
    <submittedName>
        <fullName evidence="2">Uncharacterized protein</fullName>
    </submittedName>
</protein>
<evidence type="ECO:0000313" key="3">
    <source>
        <dbReference type="Proteomes" id="UP001595886"/>
    </source>
</evidence>
<organism evidence="2 3">
    <name type="scientific">Dokdonella ginsengisoli</name>
    <dbReference type="NCBI Taxonomy" id="363846"/>
    <lineage>
        <taxon>Bacteria</taxon>
        <taxon>Pseudomonadati</taxon>
        <taxon>Pseudomonadota</taxon>
        <taxon>Gammaproteobacteria</taxon>
        <taxon>Lysobacterales</taxon>
        <taxon>Rhodanobacteraceae</taxon>
        <taxon>Dokdonella</taxon>
    </lineage>
</organism>
<dbReference type="EMBL" id="JBHSHD010000016">
    <property type="protein sequence ID" value="MFC4822251.1"/>
    <property type="molecule type" value="Genomic_DNA"/>
</dbReference>
<reference evidence="3" key="1">
    <citation type="journal article" date="2019" name="Int. J. Syst. Evol. Microbiol.">
        <title>The Global Catalogue of Microorganisms (GCM) 10K type strain sequencing project: providing services to taxonomists for standard genome sequencing and annotation.</title>
        <authorList>
            <consortium name="The Broad Institute Genomics Platform"/>
            <consortium name="The Broad Institute Genome Sequencing Center for Infectious Disease"/>
            <person name="Wu L."/>
            <person name="Ma J."/>
        </authorList>
    </citation>
    <scope>NUCLEOTIDE SEQUENCE [LARGE SCALE GENOMIC DNA]</scope>
    <source>
        <strain evidence="3">CCUG 30340</strain>
    </source>
</reference>
<keyword evidence="1" id="KW-0812">Transmembrane</keyword>
<evidence type="ECO:0000256" key="1">
    <source>
        <dbReference type="SAM" id="Phobius"/>
    </source>
</evidence>
<sequence>MAKSQNFRRARWMLVVLFLAAALSMSLVDRAPPWIAVIEVAIYVPVFLYVAFWPCPICHKPFALRIGWIMICWPWVNHCLHCNSGLLSPKRKAPR</sequence>
<gene>
    <name evidence="2" type="ORF">ACFO6Q_18135</name>
</gene>
<feature type="transmembrane region" description="Helical" evidence="1">
    <location>
        <begin position="40"/>
        <end position="58"/>
    </location>
</feature>
<proteinExistence type="predicted"/>
<evidence type="ECO:0000313" key="2">
    <source>
        <dbReference type="EMBL" id="MFC4822251.1"/>
    </source>
</evidence>
<name>A0ABV9QYR4_9GAMM</name>